<reference evidence="2 3" key="1">
    <citation type="journal article" date="2019" name="Sci. Rep.">
        <title>A high-quality genome of Eragrostis curvula grass provides insights into Poaceae evolution and supports new strategies to enhance forage quality.</title>
        <authorList>
            <person name="Carballo J."/>
            <person name="Santos B.A.C.M."/>
            <person name="Zappacosta D."/>
            <person name="Garbus I."/>
            <person name="Selva J.P."/>
            <person name="Gallo C.A."/>
            <person name="Diaz A."/>
            <person name="Albertini E."/>
            <person name="Caccamo M."/>
            <person name="Echenique V."/>
        </authorList>
    </citation>
    <scope>NUCLEOTIDE SEQUENCE [LARGE SCALE GENOMIC DNA]</scope>
    <source>
        <strain evidence="3">cv. Victoria</strain>
        <tissue evidence="2">Leaf</tissue>
    </source>
</reference>
<feature type="region of interest" description="Disordered" evidence="1">
    <location>
        <begin position="29"/>
        <end position="50"/>
    </location>
</feature>
<feature type="compositionally biased region" description="Polar residues" evidence="1">
    <location>
        <begin position="29"/>
        <end position="43"/>
    </location>
</feature>
<dbReference type="Proteomes" id="UP000324897">
    <property type="component" value="Chromosome 3"/>
</dbReference>
<comment type="caution">
    <text evidence="2">The sequence shown here is derived from an EMBL/GenBank/DDBJ whole genome shotgun (WGS) entry which is preliminary data.</text>
</comment>
<dbReference type="Gramene" id="TVU09767">
    <property type="protein sequence ID" value="TVU09767"/>
    <property type="gene ID" value="EJB05_43262"/>
</dbReference>
<gene>
    <name evidence="2" type="ORF">EJB05_43262</name>
</gene>
<evidence type="ECO:0000313" key="2">
    <source>
        <dbReference type="EMBL" id="TVU09767.1"/>
    </source>
</evidence>
<sequence>MSYQEDPMGSKHRKIPCTSHLATSSLQASLRPSSCSEDSNTRQAARDGSISRTSIDLVTSHISSCMHARTVAAVSLQKKKPLNHENVHQLVGPAPPHAVGVAVLIDLGVAALIGHNGGHVAADHLGGRRPGAELLAAAEAGDLEQRRVDLAHGVLADR</sequence>
<organism evidence="2 3">
    <name type="scientific">Eragrostis curvula</name>
    <name type="common">weeping love grass</name>
    <dbReference type="NCBI Taxonomy" id="38414"/>
    <lineage>
        <taxon>Eukaryota</taxon>
        <taxon>Viridiplantae</taxon>
        <taxon>Streptophyta</taxon>
        <taxon>Embryophyta</taxon>
        <taxon>Tracheophyta</taxon>
        <taxon>Spermatophyta</taxon>
        <taxon>Magnoliopsida</taxon>
        <taxon>Liliopsida</taxon>
        <taxon>Poales</taxon>
        <taxon>Poaceae</taxon>
        <taxon>PACMAD clade</taxon>
        <taxon>Chloridoideae</taxon>
        <taxon>Eragrostideae</taxon>
        <taxon>Eragrostidinae</taxon>
        <taxon>Eragrostis</taxon>
    </lineage>
</organism>
<evidence type="ECO:0000313" key="3">
    <source>
        <dbReference type="Proteomes" id="UP000324897"/>
    </source>
</evidence>
<dbReference type="EMBL" id="RWGY01000039">
    <property type="protein sequence ID" value="TVU09767.1"/>
    <property type="molecule type" value="Genomic_DNA"/>
</dbReference>
<name>A0A5J9TEZ0_9POAL</name>
<evidence type="ECO:0000256" key="1">
    <source>
        <dbReference type="SAM" id="MobiDB-lite"/>
    </source>
</evidence>
<keyword evidence="3" id="KW-1185">Reference proteome</keyword>
<feature type="non-terminal residue" evidence="2">
    <location>
        <position position="158"/>
    </location>
</feature>
<proteinExistence type="predicted"/>
<dbReference type="AlphaFoldDB" id="A0A5J9TEZ0"/>
<accession>A0A5J9TEZ0</accession>
<protein>
    <submittedName>
        <fullName evidence="2">Uncharacterized protein</fullName>
    </submittedName>
</protein>